<dbReference type="SUPFAM" id="SSF53448">
    <property type="entry name" value="Nucleotide-diphospho-sugar transferases"/>
    <property type="match status" value="1"/>
</dbReference>
<evidence type="ECO:0000256" key="9">
    <source>
        <dbReference type="ARBA" id="ARBA00022692"/>
    </source>
</evidence>
<keyword evidence="15" id="KW-1185">Reference proteome</keyword>
<dbReference type="InterPro" id="IPR050321">
    <property type="entry name" value="Glycosyltr_2/OpgH_subfam"/>
</dbReference>
<dbReference type="Pfam" id="PF13632">
    <property type="entry name" value="Glyco_trans_2_3"/>
    <property type="match status" value="1"/>
</dbReference>
<dbReference type="EMBL" id="JALZ01000016">
    <property type="protein sequence ID" value="ETX13881.1"/>
    <property type="molecule type" value="Genomic_DNA"/>
</dbReference>
<feature type="transmembrane region" description="Helical" evidence="12">
    <location>
        <begin position="540"/>
        <end position="563"/>
    </location>
</feature>
<dbReference type="PATRIC" id="fig|1449350.3.peg.2891"/>
<evidence type="ECO:0000256" key="6">
    <source>
        <dbReference type="ARBA" id="ARBA00022519"/>
    </source>
</evidence>
<comment type="subcellular location">
    <subcellularLocation>
        <location evidence="1">Cell inner membrane</location>
        <topology evidence="1">Multi-pass membrane protein</topology>
    </subcellularLocation>
</comment>
<feature type="transmembrane region" description="Helical" evidence="12">
    <location>
        <begin position="384"/>
        <end position="407"/>
    </location>
</feature>
<evidence type="ECO:0000256" key="12">
    <source>
        <dbReference type="SAM" id="Phobius"/>
    </source>
</evidence>
<evidence type="ECO:0000256" key="2">
    <source>
        <dbReference type="ARBA" id="ARBA00005001"/>
    </source>
</evidence>
<comment type="pathway">
    <text evidence="2">Glycan metabolism; osmoregulated periplasmic glucan (OPG) biosynthesis.</text>
</comment>
<dbReference type="Proteomes" id="UP000022447">
    <property type="component" value="Unassembled WGS sequence"/>
</dbReference>
<protein>
    <recommendedName>
        <fullName evidence="4">Glucans biosynthesis glucosyltransferase H</fullName>
    </recommendedName>
</protein>
<dbReference type="eggNOG" id="COG2943">
    <property type="taxonomic scope" value="Bacteria"/>
</dbReference>
<dbReference type="PANTHER" id="PTHR43867:SF5">
    <property type="entry name" value="GLUCANS BIOSYNTHESIS GLUCOSYLTRANSFERASE H"/>
    <property type="match status" value="1"/>
</dbReference>
<dbReference type="InterPro" id="IPR001173">
    <property type="entry name" value="Glyco_trans_2-like"/>
</dbReference>
<keyword evidence="8 14" id="KW-0808">Transferase</keyword>
<dbReference type="NCBIfam" id="NF003962">
    <property type="entry name" value="PRK05454.2-5"/>
    <property type="match status" value="1"/>
</dbReference>
<comment type="similarity">
    <text evidence="3">Belongs to the glycosyltransferase 2 family. OpgH subfamily.</text>
</comment>
<keyword evidence="7" id="KW-0328">Glycosyltransferase</keyword>
<evidence type="ECO:0000256" key="10">
    <source>
        <dbReference type="ARBA" id="ARBA00022989"/>
    </source>
</evidence>
<keyword evidence="11 12" id="KW-0472">Membrane</keyword>
<evidence type="ECO:0000313" key="14">
    <source>
        <dbReference type="EMBL" id="ETX13881.1"/>
    </source>
</evidence>
<feature type="transmembrane region" description="Helical" evidence="12">
    <location>
        <begin position="474"/>
        <end position="492"/>
    </location>
</feature>
<dbReference type="GO" id="GO:0005886">
    <property type="term" value="C:plasma membrane"/>
    <property type="evidence" value="ECO:0007669"/>
    <property type="project" value="UniProtKB-SubCell"/>
</dbReference>
<evidence type="ECO:0000256" key="1">
    <source>
        <dbReference type="ARBA" id="ARBA00004429"/>
    </source>
</evidence>
<keyword evidence="10 12" id="KW-1133">Transmembrane helix</keyword>
<evidence type="ECO:0000256" key="11">
    <source>
        <dbReference type="ARBA" id="ARBA00023136"/>
    </source>
</evidence>
<dbReference type="Gene3D" id="3.90.550.10">
    <property type="entry name" value="Spore Coat Polysaccharide Biosynthesis Protein SpsA, Chain A"/>
    <property type="match status" value="1"/>
</dbReference>
<organism evidence="14 15">
    <name type="scientific">Roseivivax halodurans JCM 10272</name>
    <dbReference type="NCBI Taxonomy" id="1449350"/>
    <lineage>
        <taxon>Bacteria</taxon>
        <taxon>Pseudomonadati</taxon>
        <taxon>Pseudomonadota</taxon>
        <taxon>Alphaproteobacteria</taxon>
        <taxon>Rhodobacterales</taxon>
        <taxon>Roseobacteraceae</taxon>
        <taxon>Roseivivax</taxon>
    </lineage>
</organism>
<evidence type="ECO:0000313" key="15">
    <source>
        <dbReference type="Proteomes" id="UP000022447"/>
    </source>
</evidence>
<evidence type="ECO:0000259" key="13">
    <source>
        <dbReference type="Pfam" id="PF13632"/>
    </source>
</evidence>
<keyword evidence="5" id="KW-1003">Cell membrane</keyword>
<evidence type="ECO:0000256" key="3">
    <source>
        <dbReference type="ARBA" id="ARBA00009337"/>
    </source>
</evidence>
<keyword evidence="6" id="KW-0997">Cell inner membrane</keyword>
<sequence length="598" mass="65900">MKDIATSARATSDRRGAAWMQMPLRRRRRVMLTLNVATVALLFAAMTTLLSTGGLLALEIAMLAAYAVTLPWLSIGLWNALAGFALDRRLGRGAVTLVTPALGRIDGTEAITARTAIVMALRNEDPDAAIARMRRLDTEMARTPWAGRFSFHLLSDTSRLDIAAREEALFAKWRAARPGADIHYRRRSDNTGYKAGNIAEFVHRWRGKSDFFLPLDADSEMGAGAVLRMVRVMQVSPELGMLQSLVTGLPSRSFFTRAFQFGMRHGMRSYTLGSAWWQGDCGPNWGHNVLIRLAPFAEHCMLPVLPGRGPLSGAILSHDMLEAVLMRRAGFEVRVMAEEGDSREENPPSLVDFIRRELRWMNGNLQYLKLLSMPGLQPVSRLQLLLAIQMYLAAPAWMLFVLCGAALAANPAQFETVPLWIGLGFFAVLMTLTLMPKLMGLGQVLAHRRRAALYGGRMRVIAGGAAEIAFSMLIAPVVATALTIFMAGLCAGRRIGWDAQQRSRERLRWSEAAASLWPQTLIGAALTLWLVTIAPWTLAFAAPIVLALICAIPIAVISTLPALSRWSLRRGLFDIPEDRTSRRGRFGAEHAAYLEAAE</sequence>
<evidence type="ECO:0000256" key="7">
    <source>
        <dbReference type="ARBA" id="ARBA00022676"/>
    </source>
</evidence>
<dbReference type="PANTHER" id="PTHR43867">
    <property type="entry name" value="CELLULOSE SYNTHASE CATALYTIC SUBUNIT A [UDP-FORMING]"/>
    <property type="match status" value="1"/>
</dbReference>
<feature type="transmembrane region" description="Helical" evidence="12">
    <location>
        <begin position="30"/>
        <end position="51"/>
    </location>
</feature>
<evidence type="ECO:0000256" key="8">
    <source>
        <dbReference type="ARBA" id="ARBA00022679"/>
    </source>
</evidence>
<feature type="transmembrane region" description="Helical" evidence="12">
    <location>
        <begin position="513"/>
        <end position="534"/>
    </location>
</feature>
<dbReference type="NCBIfam" id="NF003958">
    <property type="entry name" value="PRK05454.2-1"/>
    <property type="match status" value="1"/>
</dbReference>
<feature type="domain" description="Glycosyltransferase 2-like" evidence="13">
    <location>
        <begin position="213"/>
        <end position="409"/>
    </location>
</feature>
<reference evidence="14 15" key="1">
    <citation type="submission" date="2014-01" db="EMBL/GenBank/DDBJ databases">
        <title>Roseivivax halodurans JCM 10272 Genome Sequencing.</title>
        <authorList>
            <person name="Lai Q."/>
            <person name="Li G."/>
            <person name="Shao Z."/>
        </authorList>
    </citation>
    <scope>NUCLEOTIDE SEQUENCE [LARGE SCALE GENOMIC DNA]</scope>
    <source>
        <strain evidence="14 15">JCM 10272</strain>
    </source>
</reference>
<keyword evidence="9 12" id="KW-0812">Transmembrane</keyword>
<comment type="caution">
    <text evidence="14">The sequence shown here is derived from an EMBL/GenBank/DDBJ whole genome shotgun (WGS) entry which is preliminary data.</text>
</comment>
<gene>
    <name evidence="14" type="ORF">OCH239_06060</name>
</gene>
<proteinExistence type="inferred from homology"/>
<dbReference type="STRING" id="1449350.OCH239_06060"/>
<evidence type="ECO:0000256" key="5">
    <source>
        <dbReference type="ARBA" id="ARBA00022475"/>
    </source>
</evidence>
<dbReference type="AlphaFoldDB" id="X7EFC2"/>
<dbReference type="InterPro" id="IPR029044">
    <property type="entry name" value="Nucleotide-diphossugar_trans"/>
</dbReference>
<dbReference type="GO" id="GO:0016758">
    <property type="term" value="F:hexosyltransferase activity"/>
    <property type="evidence" value="ECO:0007669"/>
    <property type="project" value="TreeGrafter"/>
</dbReference>
<name>X7EFC2_9RHOB</name>
<feature type="transmembrane region" description="Helical" evidence="12">
    <location>
        <begin position="419"/>
        <end position="439"/>
    </location>
</feature>
<evidence type="ECO:0000256" key="4">
    <source>
        <dbReference type="ARBA" id="ARBA00020585"/>
    </source>
</evidence>
<accession>X7EFC2</accession>